<dbReference type="GO" id="GO:0051539">
    <property type="term" value="F:4 iron, 4 sulfur cluster binding"/>
    <property type="evidence" value="ECO:0007669"/>
    <property type="project" value="UniProtKB-UniRule"/>
</dbReference>
<protein>
    <recommendedName>
        <fullName evidence="8">7-carboxy-7-deazaguanine synthase</fullName>
        <shortName evidence="8">CDG synthase</shortName>
        <ecNumber evidence="8">4.3.99.3</ecNumber>
    </recommendedName>
    <alternativeName>
        <fullName evidence="8">Archaeosine biosynthesis protein QueE</fullName>
    </alternativeName>
</protein>
<dbReference type="PANTHER" id="PTHR42836">
    <property type="entry name" value="7-CARBOXY-7-DEAZAGUANINE SYNTHASE"/>
    <property type="match status" value="1"/>
</dbReference>
<comment type="cofactor">
    <cofactor evidence="8">
        <name>Mg(2+)</name>
        <dbReference type="ChEBI" id="CHEBI:18420"/>
    </cofactor>
</comment>
<comment type="caution">
    <text evidence="8">Lacks conserved residue(s) required for the propagation of feature annotation.</text>
</comment>
<keyword evidence="5 8" id="KW-0408">Iron</keyword>
<dbReference type="InterPro" id="IPR013785">
    <property type="entry name" value="Aldolase_TIM"/>
</dbReference>
<feature type="binding site" evidence="8">
    <location>
        <position position="36"/>
    </location>
    <ligand>
        <name>[4Fe-4S] cluster</name>
        <dbReference type="ChEBI" id="CHEBI:49883"/>
        <note>4Fe-4S-S-AdoMet</note>
    </ligand>
</feature>
<evidence type="ECO:0000256" key="2">
    <source>
        <dbReference type="ARBA" id="ARBA00022691"/>
    </source>
</evidence>
<dbReference type="HAMAP" id="MF_00917">
    <property type="entry name" value="QueE"/>
    <property type="match status" value="1"/>
</dbReference>
<keyword evidence="1 8" id="KW-0004">4Fe-4S</keyword>
<comment type="caution">
    <text evidence="10">The sequence shown here is derived from an EMBL/GenBank/DDBJ whole genome shotgun (WGS) entry which is preliminary data.</text>
</comment>
<dbReference type="EMBL" id="JAGVSJ010000009">
    <property type="protein sequence ID" value="MBX8631831.1"/>
    <property type="molecule type" value="Genomic_DNA"/>
</dbReference>
<reference evidence="10" key="1">
    <citation type="submission" date="2021-04" db="EMBL/GenBank/DDBJ databases">
        <title>Genomic insights into ecological role and evolution of a novel Thermoplasmata order Candidatus Sysuiplasmatales.</title>
        <authorList>
            <person name="Yuan Y."/>
        </authorList>
    </citation>
    <scope>NUCLEOTIDE SEQUENCE</scope>
    <source>
        <strain evidence="11">TUT19-bin139</strain>
        <strain evidence="10">YP2-bin.285</strain>
    </source>
</reference>
<feature type="binding site" evidence="8">
    <location>
        <begin position="10"/>
        <end position="12"/>
    </location>
    <ligand>
        <name>substrate</name>
    </ligand>
</feature>
<dbReference type="InterPro" id="IPR007197">
    <property type="entry name" value="rSAM"/>
</dbReference>
<feature type="binding site" evidence="8">
    <location>
        <position position="72"/>
    </location>
    <ligand>
        <name>S-adenosyl-L-methionine</name>
        <dbReference type="ChEBI" id="CHEBI:59789"/>
    </ligand>
</feature>
<feature type="binding site" evidence="8">
    <location>
        <position position="25"/>
    </location>
    <ligand>
        <name>substrate</name>
    </ligand>
</feature>
<comment type="similarity">
    <text evidence="8">Belongs to the radical SAM superfamily. 7-carboxy-7-deazaguanine synthase family.</text>
</comment>
<keyword evidence="7 8" id="KW-0456">Lyase</keyword>
<dbReference type="GO" id="GO:0016840">
    <property type="term" value="F:carbon-nitrogen lyase activity"/>
    <property type="evidence" value="ECO:0007669"/>
    <property type="project" value="UniProtKB-UniRule"/>
</dbReference>
<sequence>MKINEIFESIQGEGLLVGLPTLFIRTAGCDLRCVWCDTPYALLESQGTEWSVDELVTEAKRHRVRDICITGGDPLRQKEEVVLLISRLLGEGFRIVLETSGAYPIDGLPRSERLVISMDVKLPGSGMEGRNMLENIDLLRKWDQLKLIIADRNDYEYARKLLSGCSIPCEVIMTPAGGRELKWLAERVLSDGLAVRVLPQMHKYIWGDERGR</sequence>
<dbReference type="InterPro" id="IPR024924">
    <property type="entry name" value="7-CO-7-deazaguanine_synth-like"/>
</dbReference>
<feature type="binding site" evidence="8">
    <location>
        <position position="38"/>
    </location>
    <ligand>
        <name>Mg(2+)</name>
        <dbReference type="ChEBI" id="CHEBI:18420"/>
    </ligand>
</feature>
<feature type="domain" description="Radical SAM core" evidence="9">
    <location>
        <begin position="16"/>
        <end position="208"/>
    </location>
</feature>
<dbReference type="GO" id="GO:0000287">
    <property type="term" value="F:magnesium ion binding"/>
    <property type="evidence" value="ECO:0007669"/>
    <property type="project" value="UniProtKB-UniRule"/>
</dbReference>
<evidence type="ECO:0000256" key="5">
    <source>
        <dbReference type="ARBA" id="ARBA00023004"/>
    </source>
</evidence>
<evidence type="ECO:0000256" key="3">
    <source>
        <dbReference type="ARBA" id="ARBA00022723"/>
    </source>
</evidence>
<dbReference type="GO" id="GO:1904047">
    <property type="term" value="F:S-adenosyl-L-methionine binding"/>
    <property type="evidence" value="ECO:0007669"/>
    <property type="project" value="UniProtKB-UniRule"/>
</dbReference>
<evidence type="ECO:0000256" key="6">
    <source>
        <dbReference type="ARBA" id="ARBA00023014"/>
    </source>
</evidence>
<comment type="cofactor">
    <cofactor evidence="8">
        <name>[4Fe-4S] cluster</name>
        <dbReference type="ChEBI" id="CHEBI:49883"/>
    </cofactor>
    <text evidence="8">Binds 1 [4Fe-4S] cluster. The cluster is coordinated with 3 cysteines and an exchangeable S-adenosyl-L-methionine.</text>
</comment>
<dbReference type="EMBL" id="JAHEAC010000005">
    <property type="protein sequence ID" value="MBX8643361.1"/>
    <property type="molecule type" value="Genomic_DNA"/>
</dbReference>
<dbReference type="InterPro" id="IPR058240">
    <property type="entry name" value="rSAM_sf"/>
</dbReference>
<keyword evidence="3 8" id="KW-0479">Metal-binding</keyword>
<comment type="catalytic activity">
    <reaction evidence="8">
        <text>6-carboxy-5,6,7,8-tetrahydropterin + H(+) = 7-carboxy-7-carbaguanine + NH4(+)</text>
        <dbReference type="Rhea" id="RHEA:27974"/>
        <dbReference type="ChEBI" id="CHEBI:15378"/>
        <dbReference type="ChEBI" id="CHEBI:28938"/>
        <dbReference type="ChEBI" id="CHEBI:61032"/>
        <dbReference type="ChEBI" id="CHEBI:61036"/>
        <dbReference type="EC" id="4.3.99.3"/>
    </reaction>
</comment>
<dbReference type="UniPathway" id="UPA00391"/>
<keyword evidence="2 8" id="KW-0949">S-adenosyl-L-methionine</keyword>
<dbReference type="PROSITE" id="PS51918">
    <property type="entry name" value="RADICAL_SAM"/>
    <property type="match status" value="1"/>
</dbReference>
<organism evidence="10 12">
    <name type="scientific">Candidatus Sysuiplasma superficiale</name>
    <dbReference type="NCBI Taxonomy" id="2823368"/>
    <lineage>
        <taxon>Archaea</taxon>
        <taxon>Methanobacteriati</taxon>
        <taxon>Thermoplasmatota</taxon>
        <taxon>Thermoplasmata</taxon>
        <taxon>Candidatus Sysuiplasmatales</taxon>
        <taxon>Candidatus Sysuiplasmataceae</taxon>
        <taxon>Candidatus Sysuiplasma</taxon>
    </lineage>
</organism>
<comment type="function">
    <text evidence="8">Catalyzes the complex heterocyclic radical-mediated conversion of 6-carboxy-5,6,7,8-tetrahydropterin (CPH4) to 7-carboxy-7-deazaguanine (CDG), a step common to the biosynthetic pathways of all 7-deazapurine-containing compounds.</text>
</comment>
<gene>
    <name evidence="8" type="primary">queE</name>
    <name evidence="10" type="ORF">J9259_04840</name>
    <name evidence="11" type="ORF">KIY12_01325</name>
</gene>
<comment type="cofactor">
    <cofactor evidence="8">
        <name>S-adenosyl-L-methionine</name>
        <dbReference type="ChEBI" id="CHEBI:59789"/>
    </cofactor>
    <text evidence="8">Binds 1 S-adenosyl-L-methionine per subunit.</text>
</comment>
<accession>A0A8J8CCA5</accession>
<evidence type="ECO:0000256" key="4">
    <source>
        <dbReference type="ARBA" id="ARBA00022842"/>
    </source>
</evidence>
<dbReference type="EC" id="4.3.99.3" evidence="8"/>
<feature type="binding site" evidence="8">
    <location>
        <begin position="35"/>
        <end position="37"/>
    </location>
    <ligand>
        <name>S-adenosyl-L-methionine</name>
        <dbReference type="ChEBI" id="CHEBI:59789"/>
    </ligand>
</feature>
<dbReference type="Proteomes" id="UP000750197">
    <property type="component" value="Unassembled WGS sequence"/>
</dbReference>
<dbReference type="Gene3D" id="3.20.20.70">
    <property type="entry name" value="Aldolase class I"/>
    <property type="match status" value="1"/>
</dbReference>
<keyword evidence="6 8" id="KW-0411">Iron-sulfur</keyword>
<dbReference type="Pfam" id="PF04055">
    <property type="entry name" value="Radical_SAM"/>
    <property type="match status" value="1"/>
</dbReference>
<evidence type="ECO:0000256" key="8">
    <source>
        <dbReference type="HAMAP-Rule" id="MF_00917"/>
    </source>
</evidence>
<dbReference type="SUPFAM" id="SSF102114">
    <property type="entry name" value="Radical SAM enzymes"/>
    <property type="match status" value="1"/>
</dbReference>
<dbReference type="AlphaFoldDB" id="A0A8J8CCA5"/>
<evidence type="ECO:0000256" key="7">
    <source>
        <dbReference type="ARBA" id="ARBA00023239"/>
    </source>
</evidence>
<dbReference type="SFLD" id="SFLDS00029">
    <property type="entry name" value="Radical_SAM"/>
    <property type="match status" value="1"/>
</dbReference>
<evidence type="ECO:0000313" key="10">
    <source>
        <dbReference type="EMBL" id="MBX8631831.1"/>
    </source>
</evidence>
<feature type="binding site" evidence="8">
    <location>
        <position position="29"/>
    </location>
    <ligand>
        <name>[4Fe-4S] cluster</name>
        <dbReference type="ChEBI" id="CHEBI:49883"/>
        <note>4Fe-4S-S-AdoMet</note>
    </ligand>
</feature>
<evidence type="ECO:0000313" key="11">
    <source>
        <dbReference type="EMBL" id="MBX8643361.1"/>
    </source>
</evidence>
<evidence type="ECO:0000259" key="9">
    <source>
        <dbReference type="PROSITE" id="PS51918"/>
    </source>
</evidence>
<proteinExistence type="inferred from homology"/>
<dbReference type="CDD" id="cd01335">
    <property type="entry name" value="Radical_SAM"/>
    <property type="match status" value="1"/>
</dbReference>
<name>A0A8J8CCA5_9ARCH</name>
<keyword evidence="4 8" id="KW-0460">Magnesium</keyword>
<comment type="subunit">
    <text evidence="8">Homodimer.</text>
</comment>
<dbReference type="Proteomes" id="UP000716004">
    <property type="component" value="Unassembled WGS sequence"/>
</dbReference>
<feature type="binding site" evidence="8">
    <location>
        <position position="33"/>
    </location>
    <ligand>
        <name>[4Fe-4S] cluster</name>
        <dbReference type="ChEBI" id="CHEBI:49883"/>
        <note>4Fe-4S-S-AdoMet</note>
    </ligand>
</feature>
<dbReference type="PIRSF" id="PIRSF000370">
    <property type="entry name" value="QueE"/>
    <property type="match status" value="1"/>
</dbReference>
<comment type="pathway">
    <text evidence="8">Purine metabolism; 7-cyano-7-deazaguanine biosynthesis.</text>
</comment>
<evidence type="ECO:0000313" key="12">
    <source>
        <dbReference type="Proteomes" id="UP000716004"/>
    </source>
</evidence>
<dbReference type="PANTHER" id="PTHR42836:SF1">
    <property type="entry name" value="7-CARBOXY-7-DEAZAGUANINE SYNTHASE"/>
    <property type="match status" value="1"/>
</dbReference>
<evidence type="ECO:0000256" key="1">
    <source>
        <dbReference type="ARBA" id="ARBA00022485"/>
    </source>
</evidence>
<feature type="binding site" evidence="8">
    <location>
        <position position="70"/>
    </location>
    <ligand>
        <name>substrate</name>
    </ligand>
</feature>